<keyword evidence="7" id="KW-1185">Reference proteome</keyword>
<dbReference type="Pfam" id="PF00440">
    <property type="entry name" value="TetR_N"/>
    <property type="match status" value="1"/>
</dbReference>
<keyword evidence="3" id="KW-0804">Transcription</keyword>
<gene>
    <name evidence="6" type="ORF">F6J85_14855</name>
</gene>
<dbReference type="Gene3D" id="1.10.357.10">
    <property type="entry name" value="Tetracycline Repressor, domain 2"/>
    <property type="match status" value="1"/>
</dbReference>
<evidence type="ECO:0000313" key="7">
    <source>
        <dbReference type="Proteomes" id="UP000325516"/>
    </source>
</evidence>
<dbReference type="PANTHER" id="PTHR30055:SF234">
    <property type="entry name" value="HTH-TYPE TRANSCRIPTIONAL REGULATOR BETI"/>
    <property type="match status" value="1"/>
</dbReference>
<keyword evidence="1" id="KW-0805">Transcription regulation</keyword>
<dbReference type="InterPro" id="IPR009057">
    <property type="entry name" value="Homeodomain-like_sf"/>
</dbReference>
<dbReference type="SUPFAM" id="SSF46689">
    <property type="entry name" value="Homeodomain-like"/>
    <property type="match status" value="1"/>
</dbReference>
<dbReference type="InterPro" id="IPR036271">
    <property type="entry name" value="Tet_transcr_reg_TetR-rel_C_sf"/>
</dbReference>
<protein>
    <submittedName>
        <fullName evidence="6">TetR/AcrR family transcriptional regulator</fullName>
    </submittedName>
</protein>
<evidence type="ECO:0000256" key="2">
    <source>
        <dbReference type="ARBA" id="ARBA00023125"/>
    </source>
</evidence>
<evidence type="ECO:0000259" key="5">
    <source>
        <dbReference type="PROSITE" id="PS50977"/>
    </source>
</evidence>
<sequence length="206" mass="22644">MTSDTDAPVTVPARRGRPGYDRDRVLEIAVQLFNEQGYDATSVADLAQRLGLTKSALYHHFASKEELLAVALDQALSSLEAVLDDPRAQEGPASDRLRHVIRSATDVLVAQLPSVTLLLRVRGNSPVEQSALERRRLFDHRVTRLVAEAQREGDVRTDVDAAVVARLIFGMINSVVEWYRPGGSVDGDRLGHDIMTIALDGLQSHD</sequence>
<dbReference type="PANTHER" id="PTHR30055">
    <property type="entry name" value="HTH-TYPE TRANSCRIPTIONAL REGULATOR RUTR"/>
    <property type="match status" value="1"/>
</dbReference>
<dbReference type="SUPFAM" id="SSF48498">
    <property type="entry name" value="Tetracyclin repressor-like, C-terminal domain"/>
    <property type="match status" value="1"/>
</dbReference>
<evidence type="ECO:0000256" key="1">
    <source>
        <dbReference type="ARBA" id="ARBA00023015"/>
    </source>
</evidence>
<dbReference type="InterPro" id="IPR050109">
    <property type="entry name" value="HTH-type_TetR-like_transc_reg"/>
</dbReference>
<keyword evidence="2 4" id="KW-0238">DNA-binding</keyword>
<reference evidence="7" key="1">
    <citation type="submission" date="2019-09" db="EMBL/GenBank/DDBJ databases">
        <title>Mumia zhuanghuii sp. nov. isolated from the intestinal contents of plateau pika (Ochotona curzoniae) in the Qinghai-Tibet plateau of China.</title>
        <authorList>
            <person name="Tian Z."/>
        </authorList>
    </citation>
    <scope>NUCLEOTIDE SEQUENCE [LARGE SCALE GENOMIC DNA]</scope>
    <source>
        <strain evidence="7">L-031</strain>
    </source>
</reference>
<dbReference type="AlphaFoldDB" id="A0A5J6L766"/>
<dbReference type="RefSeq" id="WP_150926200.1">
    <property type="nucleotide sequence ID" value="NZ_CP044232.1"/>
</dbReference>
<feature type="domain" description="HTH tetR-type" evidence="5">
    <location>
        <begin position="19"/>
        <end position="79"/>
    </location>
</feature>
<evidence type="ECO:0000313" key="6">
    <source>
        <dbReference type="EMBL" id="QEW04240.1"/>
    </source>
</evidence>
<feature type="DNA-binding region" description="H-T-H motif" evidence="4">
    <location>
        <begin position="42"/>
        <end position="61"/>
    </location>
</feature>
<dbReference type="KEGG" id="mlz:F6J85_14855"/>
<dbReference type="InterPro" id="IPR041490">
    <property type="entry name" value="KstR2_TetR_C"/>
</dbReference>
<dbReference type="GO" id="GO:0000976">
    <property type="term" value="F:transcription cis-regulatory region binding"/>
    <property type="evidence" value="ECO:0007669"/>
    <property type="project" value="TreeGrafter"/>
</dbReference>
<name>A0A5J6L766_9MICO</name>
<dbReference type="Proteomes" id="UP000325516">
    <property type="component" value="Chromosome"/>
</dbReference>
<dbReference type="PROSITE" id="PS50977">
    <property type="entry name" value="HTH_TETR_2"/>
    <property type="match status" value="1"/>
</dbReference>
<dbReference type="EMBL" id="CP044232">
    <property type="protein sequence ID" value="QEW04240.1"/>
    <property type="molecule type" value="Genomic_DNA"/>
</dbReference>
<organism evidence="6 7">
    <name type="scientific">Microbacterium lushaniae</name>
    <dbReference type="NCBI Taxonomy" id="2614639"/>
    <lineage>
        <taxon>Bacteria</taxon>
        <taxon>Bacillati</taxon>
        <taxon>Actinomycetota</taxon>
        <taxon>Actinomycetes</taxon>
        <taxon>Micrococcales</taxon>
        <taxon>Microbacteriaceae</taxon>
        <taxon>Microbacterium</taxon>
    </lineage>
</organism>
<proteinExistence type="predicted"/>
<accession>A0A5J6L766</accession>
<dbReference type="Gene3D" id="1.10.10.60">
    <property type="entry name" value="Homeodomain-like"/>
    <property type="match status" value="1"/>
</dbReference>
<dbReference type="GO" id="GO:0003700">
    <property type="term" value="F:DNA-binding transcription factor activity"/>
    <property type="evidence" value="ECO:0007669"/>
    <property type="project" value="TreeGrafter"/>
</dbReference>
<dbReference type="PRINTS" id="PR00455">
    <property type="entry name" value="HTHTETR"/>
</dbReference>
<evidence type="ECO:0000256" key="3">
    <source>
        <dbReference type="ARBA" id="ARBA00023163"/>
    </source>
</evidence>
<dbReference type="InterPro" id="IPR001647">
    <property type="entry name" value="HTH_TetR"/>
</dbReference>
<dbReference type="Pfam" id="PF17932">
    <property type="entry name" value="TetR_C_24"/>
    <property type="match status" value="1"/>
</dbReference>
<evidence type="ECO:0000256" key="4">
    <source>
        <dbReference type="PROSITE-ProRule" id="PRU00335"/>
    </source>
</evidence>